<dbReference type="EMBL" id="BFBR01000006">
    <property type="protein sequence ID" value="GBF58347.1"/>
    <property type="molecule type" value="Genomic_DNA"/>
</dbReference>
<reference evidence="1" key="1">
    <citation type="journal article" date="2018" name="Genome Announc.">
        <title>Draft Genome Sequence of "Candidatus Phycosocius bacilliformis," an Alphaproteobacterial Ectosymbiont of the Hydrocarbon-Producing Green Alga Botryococcus braunii.</title>
        <authorList>
            <person name="Tanabe Y."/>
            <person name="Yamaguchi H."/>
            <person name="Watanabe M.M."/>
        </authorList>
    </citation>
    <scope>NUCLEOTIDE SEQUENCE [LARGE SCALE GENOMIC DNA]</scope>
    <source>
        <strain evidence="1">BOTRYCO-2</strain>
    </source>
</reference>
<accession>A0A2P2EB98</accession>
<evidence type="ECO:0000313" key="2">
    <source>
        <dbReference type="Proteomes" id="UP000245086"/>
    </source>
</evidence>
<dbReference type="AlphaFoldDB" id="A0A2P2EB98"/>
<keyword evidence="2" id="KW-1185">Reference proteome</keyword>
<proteinExistence type="predicted"/>
<organism evidence="1 2">
    <name type="scientific">Candidatus Phycosocius bacilliformis</name>
    <dbReference type="NCBI Taxonomy" id="1445552"/>
    <lineage>
        <taxon>Bacteria</taxon>
        <taxon>Pseudomonadati</taxon>
        <taxon>Pseudomonadota</taxon>
        <taxon>Alphaproteobacteria</taxon>
        <taxon>Caulobacterales</taxon>
        <taxon>Caulobacterales incertae sedis</taxon>
        <taxon>Candidatus Phycosocius</taxon>
    </lineage>
</organism>
<name>A0A2P2EB98_9PROT</name>
<dbReference type="Proteomes" id="UP000245086">
    <property type="component" value="Unassembled WGS sequence"/>
</dbReference>
<protein>
    <submittedName>
        <fullName evidence="1">Uncharacterized protein</fullName>
    </submittedName>
</protein>
<sequence length="112" mass="12199">MLASRLRRAGSRLDQFRAPILFSLTHLKVDVIPDGEADPGPQCAHVQRGPRSSLRSCGDDIAKKSSNKQTPVIPDGVSRSGTLYRKIPSSPLPLSRVKARLASLGVERIDRT</sequence>
<evidence type="ECO:0000313" key="1">
    <source>
        <dbReference type="EMBL" id="GBF58347.1"/>
    </source>
</evidence>
<gene>
    <name evidence="1" type="ORF">PbB2_02028</name>
</gene>
<comment type="caution">
    <text evidence="1">The sequence shown here is derived from an EMBL/GenBank/DDBJ whole genome shotgun (WGS) entry which is preliminary data.</text>
</comment>